<dbReference type="GO" id="GO:0005737">
    <property type="term" value="C:cytoplasm"/>
    <property type="evidence" value="ECO:0007669"/>
    <property type="project" value="UniProtKB-SubCell"/>
</dbReference>
<dbReference type="PANTHER" id="PTHR46986">
    <property type="entry name" value="ENDORIBONUCLEASE YBEY, CHLOROPLASTIC"/>
    <property type="match status" value="1"/>
</dbReference>
<dbReference type="EMBL" id="BJYA01000015">
    <property type="protein sequence ID" value="GEN46508.1"/>
    <property type="molecule type" value="Genomic_DNA"/>
</dbReference>
<keyword evidence="8 9" id="KW-0862">Zinc</keyword>
<dbReference type="GO" id="GO:0008270">
    <property type="term" value="F:zinc ion binding"/>
    <property type="evidence" value="ECO:0007669"/>
    <property type="project" value="UniProtKB-UniRule"/>
</dbReference>
<dbReference type="PROSITE" id="PS01306">
    <property type="entry name" value="UPF0054"/>
    <property type="match status" value="1"/>
</dbReference>
<keyword evidence="2 9" id="KW-0690">Ribosome biogenesis</keyword>
<evidence type="ECO:0000256" key="2">
    <source>
        <dbReference type="ARBA" id="ARBA00022517"/>
    </source>
</evidence>
<dbReference type="GO" id="GO:0006364">
    <property type="term" value="P:rRNA processing"/>
    <property type="evidence" value="ECO:0007669"/>
    <property type="project" value="UniProtKB-UniRule"/>
</dbReference>
<evidence type="ECO:0000256" key="7">
    <source>
        <dbReference type="ARBA" id="ARBA00022801"/>
    </source>
</evidence>
<dbReference type="GO" id="GO:0004222">
    <property type="term" value="F:metalloendopeptidase activity"/>
    <property type="evidence" value="ECO:0007669"/>
    <property type="project" value="InterPro"/>
</dbReference>
<dbReference type="OrthoDB" id="9807740at2"/>
<keyword evidence="6 9" id="KW-0255">Endonuclease</keyword>
<evidence type="ECO:0000256" key="4">
    <source>
        <dbReference type="ARBA" id="ARBA00022722"/>
    </source>
</evidence>
<feature type="binding site" evidence="9">
    <location>
        <position position="130"/>
    </location>
    <ligand>
        <name>Zn(2+)</name>
        <dbReference type="ChEBI" id="CHEBI:29105"/>
        <note>catalytic</note>
    </ligand>
</feature>
<evidence type="ECO:0000256" key="9">
    <source>
        <dbReference type="HAMAP-Rule" id="MF_00009"/>
    </source>
</evidence>
<proteinExistence type="inferred from homology"/>
<sequence>MNIDLVDETNHLSTEQLSIVNDVLHFAAEQQSVESEAEMSVTFVSDEDIKSINRDYRGKDAPTDVISFALEEQGEDELEVIGEGLPLHLGDIVISVDRAFEQADEYGHSNNRELAFLAVHGLLHLLGYDHESEDDEKVMFEKQEKILQKFGLTRNEK</sequence>
<dbReference type="EC" id="3.1.-.-" evidence="9"/>
<comment type="caution">
    <text evidence="10">The sequence shown here is derived from an EMBL/GenBank/DDBJ whole genome shotgun (WGS) entry which is preliminary data.</text>
</comment>
<reference evidence="10 11" key="1">
    <citation type="submission" date="2019-07" db="EMBL/GenBank/DDBJ databases">
        <title>Whole genome shotgun sequence of Alkalibacillus haloalkaliphilus NBRC 103110.</title>
        <authorList>
            <person name="Hosoyama A."/>
            <person name="Uohara A."/>
            <person name="Ohji S."/>
            <person name="Ichikawa N."/>
        </authorList>
    </citation>
    <scope>NUCLEOTIDE SEQUENCE [LARGE SCALE GENOMIC DNA]</scope>
    <source>
        <strain evidence="10 11">NBRC 103110</strain>
    </source>
</reference>
<evidence type="ECO:0000256" key="8">
    <source>
        <dbReference type="ARBA" id="ARBA00022833"/>
    </source>
</evidence>
<keyword evidence="11" id="KW-1185">Reference proteome</keyword>
<evidence type="ECO:0000256" key="3">
    <source>
        <dbReference type="ARBA" id="ARBA00022552"/>
    </source>
</evidence>
<keyword evidence="7 9" id="KW-0378">Hydrolase</keyword>
<dbReference type="SUPFAM" id="SSF55486">
    <property type="entry name" value="Metalloproteases ('zincins'), catalytic domain"/>
    <property type="match status" value="1"/>
</dbReference>
<comment type="function">
    <text evidence="9">Single strand-specific metallo-endoribonuclease involved in late-stage 70S ribosome quality control and in maturation of the 3' terminus of the 16S rRNA.</text>
</comment>
<comment type="cofactor">
    <cofactor evidence="9">
        <name>Zn(2+)</name>
        <dbReference type="ChEBI" id="CHEBI:29105"/>
    </cofactor>
    <text evidence="9">Binds 1 zinc ion.</text>
</comment>
<dbReference type="Pfam" id="PF02130">
    <property type="entry name" value="YbeY"/>
    <property type="match status" value="1"/>
</dbReference>
<evidence type="ECO:0000256" key="1">
    <source>
        <dbReference type="ARBA" id="ARBA00010875"/>
    </source>
</evidence>
<protein>
    <recommendedName>
        <fullName evidence="9">Endoribonuclease YbeY</fullName>
        <ecNumber evidence="9">3.1.-.-</ecNumber>
    </recommendedName>
</protein>
<organism evidence="10 11">
    <name type="scientific">Alkalibacillus haloalkaliphilus</name>
    <dbReference type="NCBI Taxonomy" id="94136"/>
    <lineage>
        <taxon>Bacteria</taxon>
        <taxon>Bacillati</taxon>
        <taxon>Bacillota</taxon>
        <taxon>Bacilli</taxon>
        <taxon>Bacillales</taxon>
        <taxon>Bacillaceae</taxon>
        <taxon>Alkalibacillus</taxon>
    </lineage>
</organism>
<evidence type="ECO:0000313" key="10">
    <source>
        <dbReference type="EMBL" id="GEN46508.1"/>
    </source>
</evidence>
<dbReference type="Proteomes" id="UP000321440">
    <property type="component" value="Unassembled WGS sequence"/>
</dbReference>
<feature type="binding site" evidence="9">
    <location>
        <position position="124"/>
    </location>
    <ligand>
        <name>Zn(2+)</name>
        <dbReference type="ChEBI" id="CHEBI:29105"/>
        <note>catalytic</note>
    </ligand>
</feature>
<dbReference type="InterPro" id="IPR002036">
    <property type="entry name" value="YbeY"/>
</dbReference>
<comment type="subcellular location">
    <subcellularLocation>
        <location evidence="9">Cytoplasm</location>
    </subcellularLocation>
</comment>
<name>A0A511W844_9BACI</name>
<evidence type="ECO:0000256" key="6">
    <source>
        <dbReference type="ARBA" id="ARBA00022759"/>
    </source>
</evidence>
<dbReference type="NCBIfam" id="TIGR00043">
    <property type="entry name" value="rRNA maturation RNase YbeY"/>
    <property type="match status" value="1"/>
</dbReference>
<comment type="similarity">
    <text evidence="1 9">Belongs to the endoribonuclease YbeY family.</text>
</comment>
<dbReference type="InterPro" id="IPR023091">
    <property type="entry name" value="MetalPrtase_cat_dom_sf_prd"/>
</dbReference>
<evidence type="ECO:0000256" key="5">
    <source>
        <dbReference type="ARBA" id="ARBA00022723"/>
    </source>
</evidence>
<keyword evidence="9" id="KW-0963">Cytoplasm</keyword>
<dbReference type="AlphaFoldDB" id="A0A511W844"/>
<dbReference type="Gene3D" id="3.40.390.30">
    <property type="entry name" value="Metalloproteases ('zincins'), catalytic domain"/>
    <property type="match status" value="1"/>
</dbReference>
<dbReference type="InterPro" id="IPR020549">
    <property type="entry name" value="YbeY_CS"/>
</dbReference>
<gene>
    <name evidence="9 10" type="primary">ybeY</name>
    <name evidence="10" type="ORF">AHA02nite_22840</name>
</gene>
<keyword evidence="5 9" id="KW-0479">Metal-binding</keyword>
<dbReference type="GO" id="GO:0004521">
    <property type="term" value="F:RNA endonuclease activity"/>
    <property type="evidence" value="ECO:0007669"/>
    <property type="project" value="UniProtKB-UniRule"/>
</dbReference>
<evidence type="ECO:0000313" key="11">
    <source>
        <dbReference type="Proteomes" id="UP000321440"/>
    </source>
</evidence>
<dbReference type="PANTHER" id="PTHR46986:SF1">
    <property type="entry name" value="ENDORIBONUCLEASE YBEY, CHLOROPLASTIC"/>
    <property type="match status" value="1"/>
</dbReference>
<accession>A0A511W844</accession>
<keyword evidence="3 9" id="KW-0698">rRNA processing</keyword>
<dbReference type="RefSeq" id="WP_146817383.1">
    <property type="nucleotide sequence ID" value="NZ_BJYA01000015.1"/>
</dbReference>
<dbReference type="HAMAP" id="MF_00009">
    <property type="entry name" value="Endoribonucl_YbeY"/>
    <property type="match status" value="1"/>
</dbReference>
<feature type="binding site" evidence="9">
    <location>
        <position position="120"/>
    </location>
    <ligand>
        <name>Zn(2+)</name>
        <dbReference type="ChEBI" id="CHEBI:29105"/>
        <note>catalytic</note>
    </ligand>
</feature>
<keyword evidence="4 9" id="KW-0540">Nuclease</keyword>